<feature type="compositionally biased region" description="Basic residues" evidence="1">
    <location>
        <begin position="58"/>
        <end position="71"/>
    </location>
</feature>
<evidence type="ECO:0000313" key="2">
    <source>
        <dbReference type="EMBL" id="JAD28029.1"/>
    </source>
</evidence>
<protein>
    <submittedName>
        <fullName evidence="2">Uncharacterized protein</fullName>
    </submittedName>
</protein>
<name>A0A0A8YMY6_ARUDO</name>
<evidence type="ECO:0000256" key="1">
    <source>
        <dbReference type="SAM" id="MobiDB-lite"/>
    </source>
</evidence>
<accession>A0A0A8YMY6</accession>
<feature type="compositionally biased region" description="Polar residues" evidence="1">
    <location>
        <begin position="36"/>
        <end position="45"/>
    </location>
</feature>
<feature type="compositionally biased region" description="Polar residues" evidence="1">
    <location>
        <begin position="1"/>
        <end position="17"/>
    </location>
</feature>
<dbReference type="EMBL" id="GBRH01269866">
    <property type="protein sequence ID" value="JAD28029.1"/>
    <property type="molecule type" value="Transcribed_RNA"/>
</dbReference>
<organism evidence="2">
    <name type="scientific">Arundo donax</name>
    <name type="common">Giant reed</name>
    <name type="synonym">Donax arundinaceus</name>
    <dbReference type="NCBI Taxonomy" id="35708"/>
    <lineage>
        <taxon>Eukaryota</taxon>
        <taxon>Viridiplantae</taxon>
        <taxon>Streptophyta</taxon>
        <taxon>Embryophyta</taxon>
        <taxon>Tracheophyta</taxon>
        <taxon>Spermatophyta</taxon>
        <taxon>Magnoliopsida</taxon>
        <taxon>Liliopsida</taxon>
        <taxon>Poales</taxon>
        <taxon>Poaceae</taxon>
        <taxon>PACMAD clade</taxon>
        <taxon>Arundinoideae</taxon>
        <taxon>Arundineae</taxon>
        <taxon>Arundo</taxon>
    </lineage>
</organism>
<reference evidence="2" key="1">
    <citation type="submission" date="2014-09" db="EMBL/GenBank/DDBJ databases">
        <authorList>
            <person name="Magalhaes I.L.F."/>
            <person name="Oliveira U."/>
            <person name="Santos F.R."/>
            <person name="Vidigal T.H.D.A."/>
            <person name="Brescovit A.D."/>
            <person name="Santos A.J."/>
        </authorList>
    </citation>
    <scope>NUCLEOTIDE SEQUENCE</scope>
    <source>
        <tissue evidence="2">Shoot tissue taken approximately 20 cm above the soil surface</tissue>
    </source>
</reference>
<sequence>MTMTHLVNSASPVTRASMTLRPKETSLRSRRARGLSPSSQASSRPPTSPRPKLEASPRAHRARAPPRHRRLAAPEHQPPPTVLGSRRVTETHRHRPPC</sequence>
<proteinExistence type="predicted"/>
<feature type="region of interest" description="Disordered" evidence="1">
    <location>
        <begin position="1"/>
        <end position="98"/>
    </location>
</feature>
<reference evidence="2" key="2">
    <citation type="journal article" date="2015" name="Data Brief">
        <title>Shoot transcriptome of the giant reed, Arundo donax.</title>
        <authorList>
            <person name="Barrero R.A."/>
            <person name="Guerrero F.D."/>
            <person name="Moolhuijzen P."/>
            <person name="Goolsby J.A."/>
            <person name="Tidwell J."/>
            <person name="Bellgard S.E."/>
            <person name="Bellgard M.I."/>
        </authorList>
    </citation>
    <scope>NUCLEOTIDE SEQUENCE</scope>
    <source>
        <tissue evidence="2">Shoot tissue taken approximately 20 cm above the soil surface</tissue>
    </source>
</reference>
<dbReference type="AlphaFoldDB" id="A0A0A8YMY6"/>